<name>A0A9P6H025_9MICR</name>
<feature type="compositionally biased region" description="Basic and acidic residues" evidence="1">
    <location>
        <begin position="266"/>
        <end position="286"/>
    </location>
</feature>
<dbReference type="Proteomes" id="UP000740883">
    <property type="component" value="Unassembled WGS sequence"/>
</dbReference>
<accession>A0A9P6H025</accession>
<feature type="region of interest" description="Disordered" evidence="1">
    <location>
        <begin position="265"/>
        <end position="348"/>
    </location>
</feature>
<protein>
    <submittedName>
        <fullName evidence="2">Uncharacterized protein</fullName>
    </submittedName>
</protein>
<comment type="caution">
    <text evidence="2">The sequence shown here is derived from an EMBL/GenBank/DDBJ whole genome shotgun (WGS) entry which is preliminary data.</text>
</comment>
<feature type="compositionally biased region" description="Basic and acidic residues" evidence="1">
    <location>
        <begin position="298"/>
        <end position="310"/>
    </location>
</feature>
<feature type="compositionally biased region" description="Basic and acidic residues" evidence="1">
    <location>
        <begin position="317"/>
        <end position="327"/>
    </location>
</feature>
<feature type="compositionally biased region" description="Polar residues" evidence="1">
    <location>
        <begin position="328"/>
        <end position="340"/>
    </location>
</feature>
<organism evidence="2 3">
    <name type="scientific">Nosema granulosis</name>
    <dbReference type="NCBI Taxonomy" id="83296"/>
    <lineage>
        <taxon>Eukaryota</taxon>
        <taxon>Fungi</taxon>
        <taxon>Fungi incertae sedis</taxon>
        <taxon>Microsporidia</taxon>
        <taxon>Nosematidae</taxon>
        <taxon>Nosema</taxon>
    </lineage>
</organism>
<evidence type="ECO:0000313" key="2">
    <source>
        <dbReference type="EMBL" id="KAF9761900.1"/>
    </source>
</evidence>
<dbReference type="EMBL" id="SBJO01000243">
    <property type="protein sequence ID" value="KAF9761900.1"/>
    <property type="molecule type" value="Genomic_DNA"/>
</dbReference>
<proteinExistence type="predicted"/>
<evidence type="ECO:0000313" key="3">
    <source>
        <dbReference type="Proteomes" id="UP000740883"/>
    </source>
</evidence>
<reference evidence="2 3" key="1">
    <citation type="journal article" date="2020" name="Genome Biol. Evol.">
        <title>Comparative genomics of strictly vertically transmitted, feminizing microsporidia endosymbionts of amphipod crustaceans.</title>
        <authorList>
            <person name="Cormier A."/>
            <person name="Chebbi M.A."/>
            <person name="Giraud I."/>
            <person name="Wattier R."/>
            <person name="Teixeira M."/>
            <person name="Gilbert C."/>
            <person name="Rigaud T."/>
            <person name="Cordaux R."/>
        </authorList>
    </citation>
    <scope>NUCLEOTIDE SEQUENCE [LARGE SCALE GENOMIC DNA]</scope>
    <source>
        <strain evidence="2 3">Ou3-Ou53</strain>
    </source>
</reference>
<dbReference type="OrthoDB" id="6357915at2759"/>
<evidence type="ECO:0000256" key="1">
    <source>
        <dbReference type="SAM" id="MobiDB-lite"/>
    </source>
</evidence>
<feature type="compositionally biased region" description="Polar residues" evidence="1">
    <location>
        <begin position="287"/>
        <end position="297"/>
    </location>
</feature>
<gene>
    <name evidence="2" type="ORF">NGRA_2340</name>
</gene>
<sequence>MDKRMIILCGVASLLGISGISAIAVYTLKDNGKKENKQNNTLASKNSIAIKDGKKDDIKDDKKGKKDLEVVSLKKPFNNLDAVIKPVTLSFKEQIINEIKTLSKDDLNFDQAKVINLFEDVLVNLKKRLESTPDADVKIKDLEKWIFKEISSYNAFKNTISLQNENSPEKIKIVAEKDQFKKWLVTNLDSYVPSKSEEIKPLDDVKAEESVPLLSGLKNIAVNLINTLTFNMSSLYPSNSKSLDLVKVIVDWLVVKMNADNLAQKGDSKVSNEGDSKVSNEGDSKVSNEGGSEVSNEGDSKVSNEGDSKVSNEGGSEGEKSKPKENVTESSTENYNQSSKVGAKTIIK</sequence>
<keyword evidence="3" id="KW-1185">Reference proteome</keyword>
<dbReference type="AlphaFoldDB" id="A0A9P6H025"/>